<dbReference type="SUPFAM" id="SSF56601">
    <property type="entry name" value="beta-lactamase/transpeptidase-like"/>
    <property type="match status" value="1"/>
</dbReference>
<dbReference type="Proteomes" id="UP000662783">
    <property type="component" value="Chromosome"/>
</dbReference>
<dbReference type="PANTHER" id="PTHR46825:SF9">
    <property type="entry name" value="BETA-LACTAMASE-RELATED DOMAIN-CONTAINING PROTEIN"/>
    <property type="match status" value="1"/>
</dbReference>
<organism evidence="2 3">
    <name type="scientific">Fulvivirga lutea</name>
    <dbReference type="NCBI Taxonomy" id="2810512"/>
    <lineage>
        <taxon>Bacteria</taxon>
        <taxon>Pseudomonadati</taxon>
        <taxon>Bacteroidota</taxon>
        <taxon>Cytophagia</taxon>
        <taxon>Cytophagales</taxon>
        <taxon>Fulvivirgaceae</taxon>
        <taxon>Fulvivirga</taxon>
    </lineage>
</organism>
<evidence type="ECO:0000313" key="3">
    <source>
        <dbReference type="Proteomes" id="UP000662783"/>
    </source>
</evidence>
<dbReference type="Pfam" id="PF00144">
    <property type="entry name" value="Beta-lactamase"/>
    <property type="match status" value="1"/>
</dbReference>
<protein>
    <submittedName>
        <fullName evidence="2">Beta-lactamase family protein</fullName>
    </submittedName>
</protein>
<evidence type="ECO:0000259" key="1">
    <source>
        <dbReference type="Pfam" id="PF00144"/>
    </source>
</evidence>
<accession>A0A975A208</accession>
<proteinExistence type="predicted"/>
<keyword evidence="3" id="KW-1185">Reference proteome</keyword>
<dbReference type="InterPro" id="IPR050491">
    <property type="entry name" value="AmpC-like"/>
</dbReference>
<dbReference type="InterPro" id="IPR012338">
    <property type="entry name" value="Beta-lactam/transpept-like"/>
</dbReference>
<dbReference type="PANTHER" id="PTHR46825">
    <property type="entry name" value="D-ALANYL-D-ALANINE-CARBOXYPEPTIDASE/ENDOPEPTIDASE AMPH"/>
    <property type="match status" value="1"/>
</dbReference>
<dbReference type="AlphaFoldDB" id="A0A975A208"/>
<dbReference type="RefSeq" id="WP_205722545.1">
    <property type="nucleotide sequence ID" value="NZ_CP070608.1"/>
</dbReference>
<dbReference type="EMBL" id="CP070608">
    <property type="protein sequence ID" value="QSE98037.1"/>
    <property type="molecule type" value="Genomic_DNA"/>
</dbReference>
<evidence type="ECO:0000313" key="2">
    <source>
        <dbReference type="EMBL" id="QSE98037.1"/>
    </source>
</evidence>
<reference evidence="2" key="1">
    <citation type="submission" date="2021-02" db="EMBL/GenBank/DDBJ databases">
        <title>Fulvivirga sp. S481 isolated from sea water.</title>
        <authorList>
            <person name="Bae S.S."/>
            <person name="Baek K."/>
        </authorList>
    </citation>
    <scope>NUCLEOTIDE SEQUENCE</scope>
    <source>
        <strain evidence="2">S481</strain>
    </source>
</reference>
<feature type="domain" description="Beta-lactamase-related" evidence="1">
    <location>
        <begin position="64"/>
        <end position="359"/>
    </location>
</feature>
<name>A0A975A208_9BACT</name>
<gene>
    <name evidence="2" type="ORF">JR347_02850</name>
</gene>
<dbReference type="InterPro" id="IPR001466">
    <property type="entry name" value="Beta-lactam-related"/>
</dbReference>
<dbReference type="Gene3D" id="3.40.710.10">
    <property type="entry name" value="DD-peptidase/beta-lactamase superfamily"/>
    <property type="match status" value="1"/>
</dbReference>
<sequence length="486" mass="54587">MNNIYFVLRRKLILLVIIILPFSCTKESEKLKEQSEILEKDSLESIALVRSMISELMKLPSTPPGLSVAVGSKNDIIYAEGFGFTDQSIGKKVTSETQFRAGSLSRVFTTTALSKLIDNSLINLNSDVHAFIPDYPKKAYPISIKQLALGISGMPHYTEEDKLENKDYTSVEEALGVFSHIPLTEKPGDKYQFSIHSYTLLSRVLEKAYNKNFIKILDDEVIVPLNLSSTAAESLLKSKNELTKYYQFTADDIHEEITNPRNYSFSWAGSGLVSTPSDLVLLSQSLTNGFISKATIDTIFEKQLLNSGDTLRESIGWDSNWDMADRRVFEQDGAGEGTRSIISLFPDYNLSISMMTNSLRLWAIEETAHTLAIPFLIKAEPTIQPKGSIDIKVFEDNGGNWVEKTGELILSKDENQLIINPGAENEESYMLIYLNRKNMYALIHPDGILYTEINEVDSKITGKVMYYRGPNIRKTSAEPPYLKFSS</sequence>
<dbReference type="KEGG" id="fuv:JR347_02850"/>